<dbReference type="EMBL" id="NHON01000019">
    <property type="protein sequence ID" value="OWJ66785.1"/>
    <property type="molecule type" value="Genomic_DNA"/>
</dbReference>
<sequence length="113" mass="12390">MQRTAEHFAEHRDLVDRVSEIVGRTDQEANNAADRAAENTQEAVVSGLRSLVEADSQAIAQTIHRVAAVTAEELPHGTKQTAKKIGFHIADPLYRLQKSLLPSQAGQMLHNVI</sequence>
<protein>
    <submittedName>
        <fullName evidence="2">Uncharacterized protein</fullName>
    </submittedName>
</protein>
<keyword evidence="3" id="KW-1185">Reference proteome</keyword>
<reference evidence="3" key="1">
    <citation type="submission" date="2017-05" db="EMBL/GenBank/DDBJ databases">
        <authorList>
            <person name="Macchi M."/>
            <person name="Festa S."/>
            <person name="Coppotelli B.M."/>
            <person name="Morelli I.S."/>
        </authorList>
    </citation>
    <scope>NUCLEOTIDE SEQUENCE [LARGE SCALE GENOMIC DNA]</scope>
    <source>
        <strain evidence="3">I</strain>
    </source>
</reference>
<name>A0A211ZND7_9PROT</name>
<dbReference type="AlphaFoldDB" id="A0A211ZND7"/>
<proteinExistence type="predicted"/>
<organism evidence="2 3">
    <name type="scientific">Inquilinus limosus</name>
    <dbReference type="NCBI Taxonomy" id="171674"/>
    <lineage>
        <taxon>Bacteria</taxon>
        <taxon>Pseudomonadati</taxon>
        <taxon>Pseudomonadota</taxon>
        <taxon>Alphaproteobacteria</taxon>
        <taxon>Rhodospirillales</taxon>
        <taxon>Rhodospirillaceae</taxon>
        <taxon>Inquilinus</taxon>
    </lineage>
</organism>
<comment type="caution">
    <text evidence="2">The sequence shown here is derived from an EMBL/GenBank/DDBJ whole genome shotgun (WGS) entry which is preliminary data.</text>
</comment>
<gene>
    <name evidence="2" type="ORF">BWR60_12730</name>
</gene>
<accession>A0A211ZND7</accession>
<evidence type="ECO:0000313" key="2">
    <source>
        <dbReference type="EMBL" id="OWJ66785.1"/>
    </source>
</evidence>
<evidence type="ECO:0000256" key="1">
    <source>
        <dbReference type="SAM" id="MobiDB-lite"/>
    </source>
</evidence>
<feature type="region of interest" description="Disordered" evidence="1">
    <location>
        <begin position="19"/>
        <end position="38"/>
    </location>
</feature>
<evidence type="ECO:0000313" key="3">
    <source>
        <dbReference type="Proteomes" id="UP000196655"/>
    </source>
</evidence>
<dbReference type="Proteomes" id="UP000196655">
    <property type="component" value="Unassembled WGS sequence"/>
</dbReference>